<keyword evidence="5" id="KW-0119">Carbohydrate metabolism</keyword>
<protein>
    <submittedName>
        <fullName evidence="12">Endoglucanase D</fullName>
    </submittedName>
</protein>
<dbReference type="EMBL" id="MU839008">
    <property type="protein sequence ID" value="KAK1767440.1"/>
    <property type="molecule type" value="Genomic_DNA"/>
</dbReference>
<evidence type="ECO:0000256" key="4">
    <source>
        <dbReference type="ARBA" id="ARBA00023001"/>
    </source>
</evidence>
<accession>A0AAJ0C005</accession>
<evidence type="ECO:0000313" key="13">
    <source>
        <dbReference type="Proteomes" id="UP001244011"/>
    </source>
</evidence>
<dbReference type="Gene3D" id="3.20.20.80">
    <property type="entry name" value="Glycosidases"/>
    <property type="match status" value="1"/>
</dbReference>
<dbReference type="GO" id="GO:0009986">
    <property type="term" value="C:cell surface"/>
    <property type="evidence" value="ECO:0007669"/>
    <property type="project" value="TreeGrafter"/>
</dbReference>
<evidence type="ECO:0000313" key="12">
    <source>
        <dbReference type="EMBL" id="KAK1767440.1"/>
    </source>
</evidence>
<dbReference type="SUPFAM" id="SSF51445">
    <property type="entry name" value="(Trans)glycosidases"/>
    <property type="match status" value="1"/>
</dbReference>
<evidence type="ECO:0000256" key="7">
    <source>
        <dbReference type="ARBA" id="ARBA00023316"/>
    </source>
</evidence>
<dbReference type="Pfam" id="PF03442">
    <property type="entry name" value="CBM_X2"/>
    <property type="match status" value="1"/>
</dbReference>
<evidence type="ECO:0000259" key="10">
    <source>
        <dbReference type="Pfam" id="PF00150"/>
    </source>
</evidence>
<evidence type="ECO:0000256" key="5">
    <source>
        <dbReference type="ARBA" id="ARBA00023277"/>
    </source>
</evidence>
<gene>
    <name evidence="12" type="ORF">QBC33DRAFT_538339</name>
</gene>
<dbReference type="PANTHER" id="PTHR31297">
    <property type="entry name" value="GLUCAN ENDO-1,6-BETA-GLUCOSIDASE B"/>
    <property type="match status" value="1"/>
</dbReference>
<dbReference type="SUPFAM" id="SSF81296">
    <property type="entry name" value="E set domains"/>
    <property type="match status" value="1"/>
</dbReference>
<evidence type="ECO:0000259" key="11">
    <source>
        <dbReference type="Pfam" id="PF03442"/>
    </source>
</evidence>
<dbReference type="Pfam" id="PF00150">
    <property type="entry name" value="Cellulase"/>
    <property type="match status" value="1"/>
</dbReference>
<feature type="domain" description="Carbohydrate binding X2" evidence="11">
    <location>
        <begin position="255"/>
        <end position="343"/>
    </location>
</feature>
<organism evidence="12 13">
    <name type="scientific">Phialemonium atrogriseum</name>
    <dbReference type="NCBI Taxonomy" id="1093897"/>
    <lineage>
        <taxon>Eukaryota</taxon>
        <taxon>Fungi</taxon>
        <taxon>Dikarya</taxon>
        <taxon>Ascomycota</taxon>
        <taxon>Pezizomycotina</taxon>
        <taxon>Sordariomycetes</taxon>
        <taxon>Sordariomycetidae</taxon>
        <taxon>Cephalothecales</taxon>
        <taxon>Cephalothecaceae</taxon>
        <taxon>Phialemonium</taxon>
    </lineage>
</organism>
<evidence type="ECO:0000256" key="3">
    <source>
        <dbReference type="ARBA" id="ARBA00022801"/>
    </source>
</evidence>
<keyword evidence="8" id="KW-0624">Polysaccharide degradation</keyword>
<keyword evidence="13" id="KW-1185">Reference proteome</keyword>
<reference evidence="12" key="1">
    <citation type="submission" date="2023-06" db="EMBL/GenBank/DDBJ databases">
        <title>Genome-scale phylogeny and comparative genomics of the fungal order Sordariales.</title>
        <authorList>
            <consortium name="Lawrence Berkeley National Laboratory"/>
            <person name="Hensen N."/>
            <person name="Bonometti L."/>
            <person name="Westerberg I."/>
            <person name="Brannstrom I.O."/>
            <person name="Guillou S."/>
            <person name="Cros-Aarteil S."/>
            <person name="Calhoun S."/>
            <person name="Haridas S."/>
            <person name="Kuo A."/>
            <person name="Mondo S."/>
            <person name="Pangilinan J."/>
            <person name="Riley R."/>
            <person name="Labutti K."/>
            <person name="Andreopoulos B."/>
            <person name="Lipzen A."/>
            <person name="Chen C."/>
            <person name="Yanf M."/>
            <person name="Daum C."/>
            <person name="Ng V."/>
            <person name="Clum A."/>
            <person name="Steindorff A."/>
            <person name="Ohm R."/>
            <person name="Martin F."/>
            <person name="Silar P."/>
            <person name="Natvig D."/>
            <person name="Lalanne C."/>
            <person name="Gautier V."/>
            <person name="Ament-Velasquez S.L."/>
            <person name="Kruys A."/>
            <person name="Hutchinson M.I."/>
            <person name="Powell A.J."/>
            <person name="Barry K."/>
            <person name="Miller A.N."/>
            <person name="Grigoriev I.V."/>
            <person name="Debuchy R."/>
            <person name="Gladieux P."/>
            <person name="Thoren M.H."/>
            <person name="Johannesson H."/>
        </authorList>
    </citation>
    <scope>NUCLEOTIDE SEQUENCE</scope>
    <source>
        <strain evidence="12">8032-3</strain>
    </source>
</reference>
<evidence type="ECO:0000256" key="9">
    <source>
        <dbReference type="RuleBase" id="RU361153"/>
    </source>
</evidence>
<proteinExistence type="inferred from homology"/>
<evidence type="ECO:0000256" key="8">
    <source>
        <dbReference type="ARBA" id="ARBA00023326"/>
    </source>
</evidence>
<dbReference type="RefSeq" id="XP_060283653.1">
    <property type="nucleotide sequence ID" value="XM_060427873.1"/>
</dbReference>
<dbReference type="PANTHER" id="PTHR31297:SF41">
    <property type="entry name" value="ENDOGLUCANASE, PUTATIVE (AFU_ORTHOLOGUE AFUA_5G01830)-RELATED"/>
    <property type="match status" value="1"/>
</dbReference>
<feature type="domain" description="Glycoside hydrolase family 5" evidence="10">
    <location>
        <begin position="2"/>
        <end position="212"/>
    </location>
</feature>
<dbReference type="GO" id="GO:0030245">
    <property type="term" value="P:cellulose catabolic process"/>
    <property type="evidence" value="ECO:0007669"/>
    <property type="project" value="UniProtKB-KW"/>
</dbReference>
<dbReference type="InterPro" id="IPR001547">
    <property type="entry name" value="Glyco_hydro_5"/>
</dbReference>
<sequence>MATSRGFYVMTNIHHDSWEWADVSQPGANWTMIEEKLRASWVQIGKKLAWKSELVSFEPINEAPASTAEHGAEINKINQLFLDALAESGGFNSQRLVTLVSGNMDPIKTSEWFVPPKNISNPWALQFHYYNPYDFIFSAWGKTTWGSDSDKAALTDEFAIVRNNFTDVPLIIGEWDASPTNTETGARYRYFDYFIRQASAIGAATMVWDNGDDHLDRNTGLWRDPVAIDILMNAAKGVPNSLPDGTTNLDATTQQSSAYIYHRFGDDVTDQALPFLLNGNTLESIKVSGGSTARPSTDYSIDGSTVTFKAAFLSTLISPTAEPGSKANLTLNFSAGADLNVEVVQWDTPVLATTSSKAVAGADLHIPIDYKGLKTVAAVKVLRIDGTIPFDDWTVWLGPLQQGRATYGKQYSWDGKSVVITADAVNDVITSGLTTGYMFEFYPRIVPLNAVNYTLEA</sequence>
<keyword evidence="6 9" id="KW-0326">Glycosidase</keyword>
<dbReference type="GO" id="GO:0008422">
    <property type="term" value="F:beta-glucosidase activity"/>
    <property type="evidence" value="ECO:0007669"/>
    <property type="project" value="TreeGrafter"/>
</dbReference>
<dbReference type="AlphaFoldDB" id="A0AAJ0C005"/>
<keyword evidence="4" id="KW-0136">Cellulose degradation</keyword>
<dbReference type="InterPro" id="IPR014756">
    <property type="entry name" value="Ig_E-set"/>
</dbReference>
<dbReference type="GO" id="GO:0071555">
    <property type="term" value="P:cell wall organization"/>
    <property type="evidence" value="ECO:0007669"/>
    <property type="project" value="UniProtKB-KW"/>
</dbReference>
<evidence type="ECO:0000256" key="1">
    <source>
        <dbReference type="ARBA" id="ARBA00005641"/>
    </source>
</evidence>
<keyword evidence="3 9" id="KW-0378">Hydrolase</keyword>
<dbReference type="Proteomes" id="UP001244011">
    <property type="component" value="Unassembled WGS sequence"/>
</dbReference>
<comment type="similarity">
    <text evidence="1 9">Belongs to the glycosyl hydrolase 5 (cellulase A) family.</text>
</comment>
<evidence type="ECO:0000256" key="6">
    <source>
        <dbReference type="ARBA" id="ARBA00023295"/>
    </source>
</evidence>
<dbReference type="GO" id="GO:0005576">
    <property type="term" value="C:extracellular region"/>
    <property type="evidence" value="ECO:0007669"/>
    <property type="project" value="TreeGrafter"/>
</dbReference>
<dbReference type="GeneID" id="85311060"/>
<dbReference type="InterPro" id="IPR050386">
    <property type="entry name" value="Glycosyl_hydrolase_5"/>
</dbReference>
<keyword evidence="7" id="KW-0961">Cell wall biogenesis/degradation</keyword>
<name>A0AAJ0C005_9PEZI</name>
<dbReference type="InterPro" id="IPR017853">
    <property type="entry name" value="GH"/>
</dbReference>
<dbReference type="InterPro" id="IPR013783">
    <property type="entry name" value="Ig-like_fold"/>
</dbReference>
<evidence type="ECO:0000256" key="2">
    <source>
        <dbReference type="ARBA" id="ARBA00022729"/>
    </source>
</evidence>
<keyword evidence="2" id="KW-0732">Signal</keyword>
<dbReference type="Gene3D" id="2.60.40.10">
    <property type="entry name" value="Immunoglobulins"/>
    <property type="match status" value="1"/>
</dbReference>
<dbReference type="InterPro" id="IPR005102">
    <property type="entry name" value="Carbo-bd_X2"/>
</dbReference>
<comment type="caution">
    <text evidence="12">The sequence shown here is derived from an EMBL/GenBank/DDBJ whole genome shotgun (WGS) entry which is preliminary data.</text>
</comment>